<protein>
    <recommendedName>
        <fullName evidence="1">Helitron helicase-like domain-containing protein</fullName>
    </recommendedName>
</protein>
<dbReference type="OrthoDB" id="7698527at2759"/>
<feature type="domain" description="Helitron helicase-like" evidence="1">
    <location>
        <begin position="85"/>
        <end position="192"/>
    </location>
</feature>
<comment type="caution">
    <text evidence="2">The sequence shown here is derived from an EMBL/GenBank/DDBJ whole genome shotgun (WGS) entry which is preliminary data.</text>
</comment>
<evidence type="ECO:0000313" key="2">
    <source>
        <dbReference type="EMBL" id="GBN12188.1"/>
    </source>
</evidence>
<dbReference type="Proteomes" id="UP000499080">
    <property type="component" value="Unassembled WGS sequence"/>
</dbReference>
<accession>A0A4Y2LBW1</accession>
<organism evidence="2 3">
    <name type="scientific">Araneus ventricosus</name>
    <name type="common">Orbweaver spider</name>
    <name type="synonym">Epeira ventricosa</name>
    <dbReference type="NCBI Taxonomy" id="182803"/>
    <lineage>
        <taxon>Eukaryota</taxon>
        <taxon>Metazoa</taxon>
        <taxon>Ecdysozoa</taxon>
        <taxon>Arthropoda</taxon>
        <taxon>Chelicerata</taxon>
        <taxon>Arachnida</taxon>
        <taxon>Araneae</taxon>
        <taxon>Araneomorphae</taxon>
        <taxon>Entelegynae</taxon>
        <taxon>Araneoidea</taxon>
        <taxon>Araneidae</taxon>
        <taxon>Araneus</taxon>
    </lineage>
</organism>
<evidence type="ECO:0000259" key="1">
    <source>
        <dbReference type="Pfam" id="PF14214"/>
    </source>
</evidence>
<reference evidence="2 3" key="1">
    <citation type="journal article" date="2019" name="Sci. Rep.">
        <title>Orb-weaving spider Araneus ventricosus genome elucidates the spidroin gene catalogue.</title>
        <authorList>
            <person name="Kono N."/>
            <person name="Nakamura H."/>
            <person name="Ohtoshi R."/>
            <person name="Moran D.A.P."/>
            <person name="Shinohara A."/>
            <person name="Yoshida Y."/>
            <person name="Fujiwara M."/>
            <person name="Mori M."/>
            <person name="Tomita M."/>
            <person name="Arakawa K."/>
        </authorList>
    </citation>
    <scope>NUCLEOTIDE SEQUENCE [LARGE SCALE GENOMIC DNA]</scope>
</reference>
<sequence>MGLKYRHFLEQTNIASIKSQPPANRDICIYPVADSYKNISPLNQCSDPMVYPLPFRNGQCGWNPNMEHVEERRSAKRVRVTQSEYFSYRFAVRNAFSILHNSGKLFQQYIVDASVKTEGFRLNYLRLNQKDLLVELYERLLDALQTEVANTGSKMGKLIILPSSFQGSPPHMQQNYQDAMVQVMKYGRLGFFRYLYM</sequence>
<dbReference type="PANTHER" id="PTHR45786">
    <property type="entry name" value="DNA BINDING PROTEIN-LIKE"/>
    <property type="match status" value="1"/>
</dbReference>
<evidence type="ECO:0000313" key="3">
    <source>
        <dbReference type="Proteomes" id="UP000499080"/>
    </source>
</evidence>
<dbReference type="Pfam" id="PF14214">
    <property type="entry name" value="Helitron_like_N"/>
    <property type="match status" value="1"/>
</dbReference>
<name>A0A4Y2LBW1_ARAVE</name>
<dbReference type="InterPro" id="IPR025476">
    <property type="entry name" value="Helitron_helicase-like"/>
</dbReference>
<dbReference type="EMBL" id="BGPR01198817">
    <property type="protein sequence ID" value="GBN12188.1"/>
    <property type="molecule type" value="Genomic_DNA"/>
</dbReference>
<keyword evidence="3" id="KW-1185">Reference proteome</keyword>
<proteinExistence type="predicted"/>
<gene>
    <name evidence="2" type="ORF">AVEN_141284_1</name>
</gene>
<dbReference type="PANTHER" id="PTHR45786:SF74">
    <property type="entry name" value="ATP-DEPENDENT DNA HELICASE"/>
    <property type="match status" value="1"/>
</dbReference>
<dbReference type="AlphaFoldDB" id="A0A4Y2LBW1"/>